<dbReference type="GeneID" id="27316004"/>
<evidence type="ECO:0000256" key="3">
    <source>
        <dbReference type="ARBA" id="ARBA00023002"/>
    </source>
</evidence>
<keyword evidence="2 4" id="KW-0521">NADP</keyword>
<feature type="domain" description="Ketopantoate reductase N-terminal" evidence="5">
    <location>
        <begin position="7"/>
        <end position="165"/>
    </location>
</feature>
<dbReference type="PANTHER" id="PTHR21708">
    <property type="entry name" value="PROBABLE 2-DEHYDROPANTOATE 2-REDUCTASE"/>
    <property type="match status" value="1"/>
</dbReference>
<dbReference type="EC" id="1.1.1.169" evidence="4"/>
<evidence type="ECO:0000256" key="1">
    <source>
        <dbReference type="ARBA" id="ARBA00007870"/>
    </source>
</evidence>
<dbReference type="SUPFAM" id="SSF48179">
    <property type="entry name" value="6-phosphogluconate dehydrogenase C-terminal domain-like"/>
    <property type="match status" value="1"/>
</dbReference>
<dbReference type="EMBL" id="KN847563">
    <property type="protein sequence ID" value="KIW00514.1"/>
    <property type="molecule type" value="Genomic_DNA"/>
</dbReference>
<dbReference type="Gene3D" id="1.10.1040.10">
    <property type="entry name" value="N-(1-d-carboxylethyl)-l-norvaline Dehydrogenase, domain 2"/>
    <property type="match status" value="1"/>
</dbReference>
<dbReference type="GO" id="GO:0008677">
    <property type="term" value="F:2-dehydropantoate 2-reductase activity"/>
    <property type="evidence" value="ECO:0007669"/>
    <property type="project" value="UniProtKB-EC"/>
</dbReference>
<evidence type="ECO:0000259" key="6">
    <source>
        <dbReference type="Pfam" id="PF08546"/>
    </source>
</evidence>
<dbReference type="InterPro" id="IPR008927">
    <property type="entry name" value="6-PGluconate_DH-like_C_sf"/>
</dbReference>
<name>A0A0D2AN38_9PEZI</name>
<dbReference type="FunCoup" id="A0A0D2AN38">
    <property type="interactions" value="26"/>
</dbReference>
<dbReference type="InterPro" id="IPR051402">
    <property type="entry name" value="KPR-Related"/>
</dbReference>
<dbReference type="InterPro" id="IPR013332">
    <property type="entry name" value="KPR_N"/>
</dbReference>
<dbReference type="Proteomes" id="UP000053259">
    <property type="component" value="Unassembled WGS sequence"/>
</dbReference>
<gene>
    <name evidence="7" type="ORF">PV09_08031</name>
</gene>
<accession>A0A0D2AN38</accession>
<dbReference type="InParanoid" id="A0A0D2AN38"/>
<comment type="function">
    <text evidence="4">Catalyzes the NADPH-dependent reduction of ketopantoate into pantoic acid.</text>
</comment>
<evidence type="ECO:0000259" key="5">
    <source>
        <dbReference type="Pfam" id="PF02558"/>
    </source>
</evidence>
<dbReference type="InterPro" id="IPR013752">
    <property type="entry name" value="KPA_reductase"/>
</dbReference>
<organism evidence="7 8">
    <name type="scientific">Verruconis gallopava</name>
    <dbReference type="NCBI Taxonomy" id="253628"/>
    <lineage>
        <taxon>Eukaryota</taxon>
        <taxon>Fungi</taxon>
        <taxon>Dikarya</taxon>
        <taxon>Ascomycota</taxon>
        <taxon>Pezizomycotina</taxon>
        <taxon>Dothideomycetes</taxon>
        <taxon>Pleosporomycetidae</taxon>
        <taxon>Venturiales</taxon>
        <taxon>Sympoventuriaceae</taxon>
        <taxon>Verruconis</taxon>
    </lineage>
</organism>
<dbReference type="GO" id="GO:0015940">
    <property type="term" value="P:pantothenate biosynthetic process"/>
    <property type="evidence" value="ECO:0007669"/>
    <property type="project" value="InterPro"/>
</dbReference>
<dbReference type="FunFam" id="1.10.1040.10:FF:000017">
    <property type="entry name" value="2-dehydropantoate 2-reductase"/>
    <property type="match status" value="1"/>
</dbReference>
<dbReference type="GO" id="GO:0005737">
    <property type="term" value="C:cytoplasm"/>
    <property type="evidence" value="ECO:0007669"/>
    <property type="project" value="TreeGrafter"/>
</dbReference>
<dbReference type="OrthoDB" id="3609at2759"/>
<dbReference type="InterPro" id="IPR036291">
    <property type="entry name" value="NAD(P)-bd_dom_sf"/>
</dbReference>
<keyword evidence="8" id="KW-1185">Reference proteome</keyword>
<dbReference type="RefSeq" id="XP_016210383.1">
    <property type="nucleotide sequence ID" value="XM_016361879.1"/>
</dbReference>
<comment type="catalytic activity">
    <reaction evidence="4">
        <text>(R)-pantoate + NADP(+) = 2-dehydropantoate + NADPH + H(+)</text>
        <dbReference type="Rhea" id="RHEA:16233"/>
        <dbReference type="ChEBI" id="CHEBI:11561"/>
        <dbReference type="ChEBI" id="CHEBI:15378"/>
        <dbReference type="ChEBI" id="CHEBI:15980"/>
        <dbReference type="ChEBI" id="CHEBI:57783"/>
        <dbReference type="ChEBI" id="CHEBI:58349"/>
        <dbReference type="EC" id="1.1.1.169"/>
    </reaction>
</comment>
<dbReference type="STRING" id="253628.A0A0D2AN38"/>
<sequence>MDGKSKVLLVGAGGVGILAALALESGGKANVTAVLRSNYDVVEKSGFEIDSIEHGSDIKGFRPSKITKTVPDVASEASPFDYVVVTTKNIPEVAPTVADIIAPAVTPGHTGILLLQNGLNIERPLVERFPTNPILSGISLVGSTEYEKGKIKQDDKDVLKIGPFDSPHVPKDVATTSAKRFVELYSACGKVDCTYDDDVTASRWRKLVYNSTFNSVGAILGMDTSRMRMYEHVIDDLVKPAMIEIKAVASASGVQLPDDIVDSMIKVDPPHAFFKPSMAQDAEKGNFMEIETIVGEPVREASRLGVPVPTLTVIYGILKGLQAKVKEERGLIAPKFADGSRYV</sequence>
<dbReference type="InterPro" id="IPR013328">
    <property type="entry name" value="6PGD_dom2"/>
</dbReference>
<dbReference type="Pfam" id="PF02558">
    <property type="entry name" value="ApbA"/>
    <property type="match status" value="1"/>
</dbReference>
<reference evidence="7 8" key="1">
    <citation type="submission" date="2015-01" db="EMBL/GenBank/DDBJ databases">
        <title>The Genome Sequence of Ochroconis gallopava CBS43764.</title>
        <authorList>
            <consortium name="The Broad Institute Genomics Platform"/>
            <person name="Cuomo C."/>
            <person name="de Hoog S."/>
            <person name="Gorbushina A."/>
            <person name="Stielow B."/>
            <person name="Teixiera M."/>
            <person name="Abouelleil A."/>
            <person name="Chapman S.B."/>
            <person name="Priest M."/>
            <person name="Young S.K."/>
            <person name="Wortman J."/>
            <person name="Nusbaum C."/>
            <person name="Birren B."/>
        </authorList>
    </citation>
    <scope>NUCLEOTIDE SEQUENCE [LARGE SCALE GENOMIC DNA]</scope>
    <source>
        <strain evidence="7 8">CBS 43764</strain>
    </source>
</reference>
<feature type="domain" description="Ketopantoate reductase C-terminal" evidence="6">
    <location>
        <begin position="198"/>
        <end position="322"/>
    </location>
</feature>
<evidence type="ECO:0000256" key="2">
    <source>
        <dbReference type="ARBA" id="ARBA00022857"/>
    </source>
</evidence>
<dbReference type="PANTHER" id="PTHR21708:SF30">
    <property type="entry name" value="2-DEHYDROPANTOATE 2-REDUCTASE-RELATED"/>
    <property type="match status" value="1"/>
</dbReference>
<dbReference type="HOGENOM" id="CLU_031468_2_1_1"/>
<evidence type="ECO:0000313" key="8">
    <source>
        <dbReference type="Proteomes" id="UP000053259"/>
    </source>
</evidence>
<dbReference type="AlphaFoldDB" id="A0A0D2AN38"/>
<protein>
    <recommendedName>
        <fullName evidence="4">2-dehydropantoate 2-reductase</fullName>
        <ecNumber evidence="4">1.1.1.169</ecNumber>
    </recommendedName>
    <alternativeName>
        <fullName evidence="4">Ketopantoate reductase</fullName>
    </alternativeName>
</protein>
<dbReference type="Gene3D" id="3.40.50.720">
    <property type="entry name" value="NAD(P)-binding Rossmann-like Domain"/>
    <property type="match status" value="1"/>
</dbReference>
<keyword evidence="3 4" id="KW-0560">Oxidoreductase</keyword>
<dbReference type="InterPro" id="IPR003710">
    <property type="entry name" value="ApbA"/>
</dbReference>
<evidence type="ECO:0000313" key="7">
    <source>
        <dbReference type="EMBL" id="KIW00514.1"/>
    </source>
</evidence>
<dbReference type="SUPFAM" id="SSF51735">
    <property type="entry name" value="NAD(P)-binding Rossmann-fold domains"/>
    <property type="match status" value="1"/>
</dbReference>
<dbReference type="VEuPathDB" id="FungiDB:PV09_08031"/>
<evidence type="ECO:0000256" key="4">
    <source>
        <dbReference type="RuleBase" id="RU362068"/>
    </source>
</evidence>
<dbReference type="NCBIfam" id="TIGR00745">
    <property type="entry name" value="apbA_panE"/>
    <property type="match status" value="1"/>
</dbReference>
<dbReference type="Pfam" id="PF08546">
    <property type="entry name" value="ApbA_C"/>
    <property type="match status" value="1"/>
</dbReference>
<comment type="similarity">
    <text evidence="1 4">Belongs to the ketopantoate reductase family.</text>
</comment>
<proteinExistence type="inferred from homology"/>